<reference evidence="1" key="1">
    <citation type="submission" date="2023-06" db="EMBL/GenBank/DDBJ databases">
        <authorList>
            <person name="Kurt Z."/>
        </authorList>
    </citation>
    <scope>NUCLEOTIDE SEQUENCE</scope>
</reference>
<protein>
    <submittedName>
        <fullName evidence="2">Hypothetical_protein</fullName>
    </submittedName>
</protein>
<name>A0AA86QWS8_9EUKA</name>
<keyword evidence="3" id="KW-1185">Reference proteome</keyword>
<evidence type="ECO:0000313" key="2">
    <source>
        <dbReference type="EMBL" id="CAL6063044.1"/>
    </source>
</evidence>
<dbReference type="Proteomes" id="UP001642409">
    <property type="component" value="Unassembled WGS sequence"/>
</dbReference>
<evidence type="ECO:0000313" key="3">
    <source>
        <dbReference type="Proteomes" id="UP001642409"/>
    </source>
</evidence>
<sequence>MFIYTKSAANSNIQVQLDQVDAFAVFGINQVYQNVSNCVVNISIKFQIISGALICNMCDLMVDNSTLIFIASGQQLAGLMIQSNSVLDIQHTSIQYRLKSQQSSGLIYNVPQKMIIFSLNDVTLIGYHYITDQATAYFVSQLSMNITINILKLIVCIDMNIPSIGVGIFSAVRIGSEVRQCANSYPNHEIAAYGVCISDFSLNYSDQQSNMTLLCMMHFEFNGSHCICKQGYQLNESQCINVVDELSRAKFTIEDNYNTLIQTIHLQQNGTSVQQIEQYILGNVSILSEDIYSLNSLTEKQAIYLQKLNIELIGNISLLDQQLYLNSSIIMQNVQDINKQIQDLTYEQIQLTTQFSNATDTIKNLVNSSTVLASNITQINKTLMEFNQYYLNEFSNLLSQTNTSLIQIQNNISSNISYLSDTLSNKSQQINQYLNSNLTQISGNLSLLEANIQEINSSLQTQYNEVSLNLSQLTNYTQSLAALMQVDIGTNYSKLALNLSKQHQSLDKYIFDNFSLINTTQQLQKQEIYSISQLISNSTTDINSQINIIQQQIDMFDIQNINNSKEINNKIQNILITQQDQKYSIYSIFNQLTNLHTQDLVTQLDNLQNLIILIQQRNIESDIDFTDNNLVELVCNQIVFVQIFDISSISQTVSGFSGKYAISNDTNSAFINLSDNVLNSVTGFQIFQTQRYFYNVKIQIGTQQVDSGSILTDQQQTVLNQVSILSKVGTNLLVNSGSQLNIIHQYSNSTSVRNLLVNLLFSSSSVGNITLVGTVNGVVNVKNYQILGQYYSSNQMCLGALISNNSELFLQKINMQPIVFTVGNLSSYFISYINSSQVQIVKLTILISINTISQLSTAFNQYITFGGIIAQSNQSIVTIKQVSHTDSTVFTSLFVNQTGMLLGATIFDAENDLSLSQLCLYYSLTFNSTAWINMFGLVGSYCGSTSISSVNILFTVGLSQFRNFGILGLVQDSSASVSFQNIQITLSMSAKVTYSNDERNISVIIGSQNAFNVLVDSLYINSSTLVGFSECGLIIGYQYQSQVNIISVNINRSSLLAEGNIGGLISYFVNSVAKLKDIMISNSNIASSGAVSNAGLVVCRLYESQSIIDNLILNSSNVSAQSQTTATQAAGLCAWSRKSKTILSNSQLMMLKVESSFTTTAYAGAIFAQQVLDDQLNLQTSVIQYCSINATGATVYAGIVCGQYSSKIILIFQASFSAYNSVNTVNTDSCQLRVILTGTTYSITTDGC</sequence>
<accession>A0AA86QWS8</accession>
<organism evidence="1">
    <name type="scientific">Hexamita inflata</name>
    <dbReference type="NCBI Taxonomy" id="28002"/>
    <lineage>
        <taxon>Eukaryota</taxon>
        <taxon>Metamonada</taxon>
        <taxon>Diplomonadida</taxon>
        <taxon>Hexamitidae</taxon>
        <taxon>Hexamitinae</taxon>
        <taxon>Hexamita</taxon>
    </lineage>
</organism>
<dbReference type="AlphaFoldDB" id="A0AA86QWS8"/>
<dbReference type="EMBL" id="CATOUU010000938">
    <property type="protein sequence ID" value="CAI9961248.1"/>
    <property type="molecule type" value="Genomic_DNA"/>
</dbReference>
<gene>
    <name evidence="1" type="ORF">HINF_LOCUS48893</name>
    <name evidence="2" type="ORF">HINF_LOCUS50609</name>
</gene>
<reference evidence="2 3" key="2">
    <citation type="submission" date="2024-07" db="EMBL/GenBank/DDBJ databases">
        <authorList>
            <person name="Akdeniz Z."/>
        </authorList>
    </citation>
    <scope>NUCLEOTIDE SEQUENCE [LARGE SCALE GENOMIC DNA]</scope>
</reference>
<dbReference type="EMBL" id="CAXDID020000243">
    <property type="protein sequence ID" value="CAL6063044.1"/>
    <property type="molecule type" value="Genomic_DNA"/>
</dbReference>
<proteinExistence type="predicted"/>
<comment type="caution">
    <text evidence="1">The sequence shown here is derived from an EMBL/GenBank/DDBJ whole genome shotgun (WGS) entry which is preliminary data.</text>
</comment>
<evidence type="ECO:0000313" key="1">
    <source>
        <dbReference type="EMBL" id="CAI9961248.1"/>
    </source>
</evidence>